<keyword evidence="2" id="KW-1185">Reference proteome</keyword>
<name>A0A448XMW5_9PLAT</name>
<dbReference type="AlphaFoldDB" id="A0A448XMW5"/>
<proteinExistence type="predicted"/>
<evidence type="ECO:0000313" key="2">
    <source>
        <dbReference type="Proteomes" id="UP000784294"/>
    </source>
</evidence>
<accession>A0A448XMW5</accession>
<sequence>MSLYRGIISQPYVEAKRSVLELEFESPYGYNAQYASWSNARTLICNARFFNLCFSGLLIAMKLGKPEC</sequence>
<gene>
    <name evidence="1" type="ORF">PXEA_LOCUS33913</name>
</gene>
<reference evidence="1" key="1">
    <citation type="submission" date="2018-11" db="EMBL/GenBank/DDBJ databases">
        <authorList>
            <consortium name="Pathogen Informatics"/>
        </authorList>
    </citation>
    <scope>NUCLEOTIDE SEQUENCE</scope>
</reference>
<dbReference type="EMBL" id="CAAALY010265059">
    <property type="protein sequence ID" value="VEL40473.1"/>
    <property type="molecule type" value="Genomic_DNA"/>
</dbReference>
<protein>
    <submittedName>
        <fullName evidence="1">Uncharacterized protein</fullName>
    </submittedName>
</protein>
<organism evidence="1 2">
    <name type="scientific">Protopolystoma xenopodis</name>
    <dbReference type="NCBI Taxonomy" id="117903"/>
    <lineage>
        <taxon>Eukaryota</taxon>
        <taxon>Metazoa</taxon>
        <taxon>Spiralia</taxon>
        <taxon>Lophotrochozoa</taxon>
        <taxon>Platyhelminthes</taxon>
        <taxon>Monogenea</taxon>
        <taxon>Polyopisthocotylea</taxon>
        <taxon>Polystomatidea</taxon>
        <taxon>Polystomatidae</taxon>
        <taxon>Protopolystoma</taxon>
    </lineage>
</organism>
<evidence type="ECO:0000313" key="1">
    <source>
        <dbReference type="EMBL" id="VEL40473.1"/>
    </source>
</evidence>
<dbReference type="Proteomes" id="UP000784294">
    <property type="component" value="Unassembled WGS sequence"/>
</dbReference>
<comment type="caution">
    <text evidence="1">The sequence shown here is derived from an EMBL/GenBank/DDBJ whole genome shotgun (WGS) entry which is preliminary data.</text>
</comment>